<dbReference type="InterPro" id="IPR009081">
    <property type="entry name" value="PP-bd_ACP"/>
</dbReference>
<dbReference type="PROSITE" id="PS50075">
    <property type="entry name" value="CARRIER"/>
    <property type="match status" value="1"/>
</dbReference>
<dbReference type="Gene3D" id="1.10.1200.10">
    <property type="entry name" value="ACP-like"/>
    <property type="match status" value="1"/>
</dbReference>
<organism evidence="3 4">
    <name type="scientific">Corynebacterium vitaeruminis DSM 20294</name>
    <dbReference type="NCBI Taxonomy" id="1224164"/>
    <lineage>
        <taxon>Bacteria</taxon>
        <taxon>Bacillati</taxon>
        <taxon>Actinomycetota</taxon>
        <taxon>Actinomycetes</taxon>
        <taxon>Mycobacteriales</taxon>
        <taxon>Corynebacteriaceae</taxon>
        <taxon>Corynebacterium</taxon>
    </lineage>
</organism>
<feature type="domain" description="Carrier" evidence="2">
    <location>
        <begin position="19"/>
        <end position="99"/>
    </location>
</feature>
<dbReference type="HOGENOM" id="CLU_2192616_0_0_11"/>
<feature type="region of interest" description="Disordered" evidence="1">
    <location>
        <begin position="1"/>
        <end position="22"/>
    </location>
</feature>
<dbReference type="AlphaFoldDB" id="W5Y1V7"/>
<sequence>MSSLQEQLAAFTAQDKQEEKAETTTAKLQRMIAGILQEDVENIDPTKSLTELGASSLDIIELAVRTEMEFKFRVDAELFPEQPGSMTVVQLASLVDDHGDRHKDTANT</sequence>
<name>W5Y1V7_9CORY</name>
<accession>W5Y1V7</accession>
<evidence type="ECO:0000313" key="3">
    <source>
        <dbReference type="EMBL" id="AHI23266.1"/>
    </source>
</evidence>
<dbReference type="InterPro" id="IPR036736">
    <property type="entry name" value="ACP-like_sf"/>
</dbReference>
<reference evidence="3 4" key="1">
    <citation type="submission" date="2013-02" db="EMBL/GenBank/DDBJ databases">
        <title>The complete genome sequence of Corynebacterium vitaeruminis DSM 20294.</title>
        <authorList>
            <person name="Ruckert C."/>
            <person name="Albersmeier A."/>
            <person name="Kalinowski J."/>
        </authorList>
    </citation>
    <scope>NUCLEOTIDE SEQUENCE [LARGE SCALE GENOMIC DNA]</scope>
    <source>
        <strain evidence="4">ATCC 10234</strain>
    </source>
</reference>
<proteinExistence type="predicted"/>
<dbReference type="PATRIC" id="fig|1224164.3.peg.1898"/>
<protein>
    <recommendedName>
        <fullName evidence="2">Carrier domain-containing protein</fullName>
    </recommendedName>
</protein>
<gene>
    <name evidence="3" type="ORF">B843_09405</name>
</gene>
<dbReference type="EMBL" id="CP004353">
    <property type="protein sequence ID" value="AHI23266.1"/>
    <property type="molecule type" value="Genomic_DNA"/>
</dbReference>
<dbReference type="SUPFAM" id="SSF47336">
    <property type="entry name" value="ACP-like"/>
    <property type="match status" value="1"/>
</dbReference>
<dbReference type="Pfam" id="PF00550">
    <property type="entry name" value="PP-binding"/>
    <property type="match status" value="1"/>
</dbReference>
<keyword evidence="4" id="KW-1185">Reference proteome</keyword>
<dbReference type="Proteomes" id="UP000019222">
    <property type="component" value="Chromosome"/>
</dbReference>
<evidence type="ECO:0000256" key="1">
    <source>
        <dbReference type="SAM" id="MobiDB-lite"/>
    </source>
</evidence>
<dbReference type="KEGG" id="cvt:B843_09405"/>
<evidence type="ECO:0000259" key="2">
    <source>
        <dbReference type="PROSITE" id="PS50075"/>
    </source>
</evidence>
<dbReference type="RefSeq" id="WP_025253278.1">
    <property type="nucleotide sequence ID" value="NZ_CP004353.1"/>
</dbReference>
<evidence type="ECO:0000313" key="4">
    <source>
        <dbReference type="Proteomes" id="UP000019222"/>
    </source>
</evidence>